<evidence type="ECO:0000313" key="2">
    <source>
        <dbReference type="EMBL" id="SHJ69536.1"/>
    </source>
</evidence>
<dbReference type="PANTHER" id="PTHR12110">
    <property type="entry name" value="HYDROXYPYRUVATE ISOMERASE"/>
    <property type="match status" value="1"/>
</dbReference>
<dbReference type="Gene3D" id="3.20.20.150">
    <property type="entry name" value="Divalent-metal-dependent TIM barrel enzymes"/>
    <property type="match status" value="1"/>
</dbReference>
<dbReference type="EMBL" id="FQZO01000007">
    <property type="protein sequence ID" value="SHJ69536.1"/>
    <property type="molecule type" value="Genomic_DNA"/>
</dbReference>
<reference evidence="2 3" key="1">
    <citation type="submission" date="2016-11" db="EMBL/GenBank/DDBJ databases">
        <authorList>
            <person name="Jaros S."/>
            <person name="Januszkiewicz K."/>
            <person name="Wedrychowicz H."/>
        </authorList>
    </citation>
    <scope>NUCLEOTIDE SEQUENCE [LARGE SCALE GENOMIC DNA]</scope>
    <source>
        <strain evidence="2 3">DSM 21864</strain>
    </source>
</reference>
<dbReference type="PANTHER" id="PTHR12110:SF53">
    <property type="entry name" value="BLR5974 PROTEIN"/>
    <property type="match status" value="1"/>
</dbReference>
<protein>
    <submittedName>
        <fullName evidence="2">Sugar phosphate isomerase/epimerase</fullName>
    </submittedName>
</protein>
<evidence type="ECO:0000313" key="3">
    <source>
        <dbReference type="Proteomes" id="UP000184080"/>
    </source>
</evidence>
<gene>
    <name evidence="2" type="ORF">SAMN05444401_3607</name>
</gene>
<keyword evidence="2" id="KW-0413">Isomerase</keyword>
<dbReference type="STRING" id="1121298.SAMN05444401_3607"/>
<feature type="domain" description="Xylose isomerase-like TIM barrel" evidence="1">
    <location>
        <begin position="28"/>
        <end position="270"/>
    </location>
</feature>
<dbReference type="Proteomes" id="UP000184080">
    <property type="component" value="Unassembled WGS sequence"/>
</dbReference>
<dbReference type="InterPro" id="IPR013022">
    <property type="entry name" value="Xyl_isomerase-like_TIM-brl"/>
</dbReference>
<sequence>MNLSVSIWSVHKEVKEGRMSNIDFIKFCHEHKVNNVELIDFFIKDEELDVIKNTLAELNMNISSFSIGNDFVERDASMRERQIEYMKTSIDKASKVGAKYMRVFSGNVKEGIEYEEGKAWIKECFKEVVPYAKEKGVIMVLENHGLFMGKSGQVKELLEKINSPYLKANPDVGNFLLANENSYDAVVNLKDLISFVHFKDFQEVGRDEYGYEALDGRKYMGTVLGEGEVPMEKIVRYLKEIGYKGYLSIEFEGPGDQKEGTVKSIEFSKKILENIL</sequence>
<dbReference type="SUPFAM" id="SSF51658">
    <property type="entry name" value="Xylose isomerase-like"/>
    <property type="match status" value="1"/>
</dbReference>
<accession>A0A1M6LEE1</accession>
<dbReference type="AlphaFoldDB" id="A0A1M6LEE1"/>
<name>A0A1M6LEE1_9CLOT</name>
<dbReference type="OrthoDB" id="3185623at2"/>
<dbReference type="GO" id="GO:0016853">
    <property type="term" value="F:isomerase activity"/>
    <property type="evidence" value="ECO:0007669"/>
    <property type="project" value="UniProtKB-KW"/>
</dbReference>
<proteinExistence type="predicted"/>
<dbReference type="InterPro" id="IPR050312">
    <property type="entry name" value="IolE/XylAMocC-like"/>
</dbReference>
<evidence type="ECO:0000259" key="1">
    <source>
        <dbReference type="Pfam" id="PF01261"/>
    </source>
</evidence>
<dbReference type="RefSeq" id="WP_073009954.1">
    <property type="nucleotide sequence ID" value="NZ_FQZO01000007.1"/>
</dbReference>
<dbReference type="InterPro" id="IPR036237">
    <property type="entry name" value="Xyl_isomerase-like_sf"/>
</dbReference>
<organism evidence="2 3">
    <name type="scientific">Clostridium amylolyticum</name>
    <dbReference type="NCBI Taxonomy" id="1121298"/>
    <lineage>
        <taxon>Bacteria</taxon>
        <taxon>Bacillati</taxon>
        <taxon>Bacillota</taxon>
        <taxon>Clostridia</taxon>
        <taxon>Eubacteriales</taxon>
        <taxon>Clostridiaceae</taxon>
        <taxon>Clostridium</taxon>
    </lineage>
</organism>
<keyword evidence="3" id="KW-1185">Reference proteome</keyword>
<dbReference type="Pfam" id="PF01261">
    <property type="entry name" value="AP_endonuc_2"/>
    <property type="match status" value="1"/>
</dbReference>